<evidence type="ECO:0000256" key="6">
    <source>
        <dbReference type="ARBA" id="ARBA00022840"/>
    </source>
</evidence>
<reference evidence="14" key="2">
    <citation type="submission" date="2011-06" db="UniProtKB">
        <authorList>
            <consortium name="Ensembl"/>
        </authorList>
    </citation>
    <scope>IDENTIFICATION</scope>
</reference>
<dbReference type="Xenbase" id="XB-GENE-5961850">
    <property type="gene designation" value="XB5961849"/>
</dbReference>
<dbReference type="Pfam" id="PF05770">
    <property type="entry name" value="Ins134_P3_kin"/>
    <property type="match status" value="1"/>
</dbReference>
<dbReference type="EC" id="2.7.1.134" evidence="8"/>
<dbReference type="CTD" id="100144987"/>
<keyword evidence="2 8" id="KW-0808">Transferase</keyword>
<feature type="domain" description="Inositol 1,3,4-trisphosphate 5/6-kinase ATP-grasp" evidence="12">
    <location>
        <begin position="125"/>
        <end position="313"/>
    </location>
</feature>
<comment type="function">
    <text evidence="8">Kinase that can phosphorylate various inositol polyphosphate such as Ins(3,4,5,6)P4 or Ins(1,3,4)P3.</text>
</comment>
<comment type="subunit">
    <text evidence="8">Monomer.</text>
</comment>
<dbReference type="AlphaFoldDB" id="F6QI09"/>
<feature type="binding site" evidence="9">
    <location>
        <position position="165"/>
    </location>
    <ligand>
        <name>1D-myo-inositol 1,3,4-trisphosphate</name>
        <dbReference type="ChEBI" id="CHEBI:58414"/>
    </ligand>
</feature>
<feature type="binding site" evidence="10">
    <location>
        <position position="278"/>
    </location>
    <ligand>
        <name>Mg(2+)</name>
        <dbReference type="ChEBI" id="CHEBI:18420"/>
        <label>1</label>
    </ligand>
</feature>
<evidence type="ECO:0000256" key="1">
    <source>
        <dbReference type="ARBA" id="ARBA00009601"/>
    </source>
</evidence>
<dbReference type="GO" id="GO:0000287">
    <property type="term" value="F:magnesium ion binding"/>
    <property type="evidence" value="ECO:0007669"/>
    <property type="project" value="InterPro"/>
</dbReference>
<dbReference type="AGR" id="Xenbase:XB-GENE-5961850"/>
<evidence type="ECO:0000256" key="7">
    <source>
        <dbReference type="ARBA" id="ARBA00022842"/>
    </source>
</evidence>
<dbReference type="GeneID" id="100144987"/>
<evidence type="ECO:0000256" key="3">
    <source>
        <dbReference type="ARBA" id="ARBA00022723"/>
    </source>
</evidence>
<accession>F6QI09</accession>
<evidence type="ECO:0000313" key="14">
    <source>
        <dbReference type="Ensembl" id="ENSXETP00000011702"/>
    </source>
</evidence>
<sequence length="390" mass="43292">MPALQRRKTIGLCLNEKKKRKLSFHIFEELCRSHGYDVIDIDLTQPISSQGTFDLIIHKISDLLVEAGQDLASHHLVQRLQVYLDTHPYTVLLDPLPALHILLDRFQSYRLLHKLESYSQGSSGIFSPPCVELVTKNCDIVALVRTHLTFPIICKTRVAHGPRSHQMSLIFNEGGLSEVTPPCVLQSFINHSATLYKVFIVGSQHFVVQRPSLRNFPLGPTDQSTIFFDSHQVSKAESCSYLSEPFPSTEVVPPLDSVVNQVVQGLQEALGMSLFGVDLIVDMQTGRVAVIDVNAFPGYDGVPGFCSALFSHISKILNITDKSAATPSESSEAHQPSEHPGQQSLGSLCGTRLSDQWPRPMQTPSPEIYKKDINCSPFINLHARAISTDW</sequence>
<dbReference type="InterPro" id="IPR040464">
    <property type="entry name" value="InsP(3)kin_ATP-grasp"/>
</dbReference>
<name>F6QI09_XENTR</name>
<dbReference type="InterPro" id="IPR041429">
    <property type="entry name" value="ITPK1_N"/>
</dbReference>
<evidence type="ECO:0000259" key="12">
    <source>
        <dbReference type="Pfam" id="PF05770"/>
    </source>
</evidence>
<keyword evidence="4 8" id="KW-0547">Nucleotide-binding</keyword>
<feature type="binding site" evidence="9">
    <location>
        <position position="18"/>
    </location>
    <ligand>
        <name>1D-myo-inositol 1,3,4-trisphosphate</name>
        <dbReference type="ChEBI" id="CHEBI:58414"/>
    </ligand>
</feature>
<dbReference type="Pfam" id="PF17927">
    <property type="entry name" value="Ins134_P3_kin_N"/>
    <property type="match status" value="1"/>
</dbReference>
<dbReference type="InterPro" id="IPR008656">
    <property type="entry name" value="Inositol_tetrakis-P_1-kinase"/>
</dbReference>
<feature type="binding site" evidence="9">
    <location>
        <position position="155"/>
    </location>
    <ligand>
        <name>ATP</name>
        <dbReference type="ChEBI" id="CHEBI:30616"/>
    </ligand>
</feature>
<dbReference type="FunFam" id="3.30.470.20:FF:000047">
    <property type="entry name" value="Inositol-tetrakisphosphate 1-kinase 4"/>
    <property type="match status" value="1"/>
</dbReference>
<feature type="binding site" evidence="9">
    <location>
        <position position="212"/>
    </location>
    <ligand>
        <name>ATP</name>
        <dbReference type="ChEBI" id="CHEBI:30616"/>
    </ligand>
</feature>
<comment type="cofactor">
    <cofactor evidence="8 10">
        <name>Mg(2+)</name>
        <dbReference type="ChEBI" id="CHEBI:18420"/>
    </cofactor>
    <text evidence="8 10">Binds 2 magnesium ions per subunit.</text>
</comment>
<dbReference type="FunFam" id="3.40.50.11370:FF:000004">
    <property type="entry name" value="Inositol-tetrakisphosphate 1-kinase"/>
    <property type="match status" value="1"/>
</dbReference>
<feature type="region of interest" description="Disordered" evidence="11">
    <location>
        <begin position="324"/>
        <end position="366"/>
    </location>
</feature>
<comment type="catalytic activity">
    <reaction evidence="8">
        <text>1D-myo-inositol 3,4,5,6-tetrakisphosphate + ATP = 1D-myo-inositol 1,3,4,5,6-pentakisphosphate + ADP + H(+)</text>
        <dbReference type="Rhea" id="RHEA:12452"/>
        <dbReference type="ChEBI" id="CHEBI:15378"/>
        <dbReference type="ChEBI" id="CHEBI:30616"/>
        <dbReference type="ChEBI" id="CHEBI:57539"/>
        <dbReference type="ChEBI" id="CHEBI:57733"/>
        <dbReference type="ChEBI" id="CHEBI:456216"/>
        <dbReference type="EC" id="2.7.1.134"/>
    </reaction>
</comment>
<keyword evidence="3 8" id="KW-0479">Metal-binding</keyword>
<feature type="binding site" evidence="9">
    <location>
        <position position="294"/>
    </location>
    <ligand>
        <name>1D-myo-inositol 1,3,4-trisphosphate</name>
        <dbReference type="ChEBI" id="CHEBI:58414"/>
    </ligand>
</feature>
<dbReference type="Bgee" id="ENSXETG00000005334">
    <property type="expression patterns" value="Expressed in neurula embryo"/>
</dbReference>
<dbReference type="eggNOG" id="ENOG502QQS1">
    <property type="taxonomic scope" value="Eukaryota"/>
</dbReference>
<evidence type="ECO:0000256" key="5">
    <source>
        <dbReference type="ARBA" id="ARBA00022777"/>
    </source>
</evidence>
<keyword evidence="6 8" id="KW-0067">ATP-binding</keyword>
<dbReference type="GO" id="GO:0052726">
    <property type="term" value="F:inositol-1,3,4-trisphosphate 5-kinase activity"/>
    <property type="evidence" value="ECO:0000318"/>
    <property type="project" value="GO_Central"/>
</dbReference>
<dbReference type="SUPFAM" id="SSF56059">
    <property type="entry name" value="Glutathione synthetase ATP-binding domain-like"/>
    <property type="match status" value="1"/>
</dbReference>
<dbReference type="PANTHER" id="PTHR14217">
    <property type="entry name" value="INOSITOL-TETRAKISPHOSPHATE 1-KINASE"/>
    <property type="match status" value="1"/>
</dbReference>
<dbReference type="HOGENOM" id="CLU_041857_1_0_1"/>
<evidence type="ECO:0000256" key="8">
    <source>
        <dbReference type="PIRNR" id="PIRNR038186"/>
    </source>
</evidence>
<evidence type="ECO:0000256" key="10">
    <source>
        <dbReference type="PIRSR" id="PIRSR038186-2"/>
    </source>
</evidence>
<keyword evidence="5 8" id="KW-0418">Kinase</keyword>
<feature type="binding site" evidence="10">
    <location>
        <position position="292"/>
    </location>
    <ligand>
        <name>Mg(2+)</name>
        <dbReference type="ChEBI" id="CHEBI:18420"/>
        <label>2</label>
    </ligand>
</feature>
<evidence type="ECO:0000256" key="4">
    <source>
        <dbReference type="ARBA" id="ARBA00022741"/>
    </source>
</evidence>
<evidence type="ECO:0000313" key="15">
    <source>
        <dbReference type="Proteomes" id="UP000008143"/>
    </source>
</evidence>
<keyword evidence="15" id="KW-1185">Reference proteome</keyword>
<evidence type="ECO:0000256" key="11">
    <source>
        <dbReference type="SAM" id="MobiDB-lite"/>
    </source>
</evidence>
<feature type="domain" description="Inositol-tetrakisphosphate 1-kinase N-terminal" evidence="13">
    <location>
        <begin position="10"/>
        <end position="98"/>
    </location>
</feature>
<dbReference type="PANTHER" id="PTHR14217:SF42">
    <property type="entry name" value="INOSITOL-TETRAKISPHOSPHATE 1-KINASE"/>
    <property type="match status" value="1"/>
</dbReference>
<feature type="binding site" evidence="9">
    <location>
        <begin position="186"/>
        <end position="197"/>
    </location>
    <ligand>
        <name>ATP</name>
        <dbReference type="ChEBI" id="CHEBI:30616"/>
    </ligand>
</feature>
<dbReference type="RefSeq" id="XP_012823438.1">
    <property type="nucleotide sequence ID" value="XM_012967984.2"/>
</dbReference>
<feature type="binding site" evidence="10">
    <location>
        <position position="292"/>
    </location>
    <ligand>
        <name>Mg(2+)</name>
        <dbReference type="ChEBI" id="CHEBI:18420"/>
        <label>1</label>
    </ligand>
</feature>
<proteinExistence type="inferred from homology"/>
<feature type="binding site" evidence="9">
    <location>
        <position position="105"/>
    </location>
    <ligand>
        <name>ATP</name>
        <dbReference type="ChEBI" id="CHEBI:30616"/>
    </ligand>
</feature>
<protein>
    <recommendedName>
        <fullName evidence="8">Inositol-tetrakisphosphate 1-kinase</fullName>
        <ecNumber evidence="8">2.7.1.134</ecNumber>
    </recommendedName>
</protein>
<comment type="similarity">
    <text evidence="1 8">Belongs to the ITPK1 family.</text>
</comment>
<dbReference type="PhylomeDB" id="F6QI09"/>
<dbReference type="GeneTree" id="ENSGT00390000001278"/>
<evidence type="ECO:0000313" key="17">
    <source>
        <dbReference type="Xenbase" id="XB-GENE-5961850"/>
    </source>
</evidence>
<evidence type="ECO:0000313" key="16">
    <source>
        <dbReference type="RefSeq" id="XP_012823438.1"/>
    </source>
</evidence>
<evidence type="ECO:0000256" key="2">
    <source>
        <dbReference type="ARBA" id="ARBA00022679"/>
    </source>
</evidence>
<evidence type="ECO:0000259" key="13">
    <source>
        <dbReference type="Pfam" id="PF17927"/>
    </source>
</evidence>
<reference evidence="14" key="1">
    <citation type="journal article" date="2010" name="Science">
        <title>The genome of the Western clawed frog Xenopus tropicalis.</title>
        <authorList>
            <person name="Hellsten U."/>
            <person name="Harland R.M."/>
            <person name="Gilchrist M.J."/>
            <person name="Hendrix D."/>
            <person name="Jurka J."/>
            <person name="Kapitonov V."/>
            <person name="Ovcharenko I."/>
            <person name="Putnam N.H."/>
            <person name="Shu S."/>
            <person name="Taher L."/>
            <person name="Blitz I.L."/>
            <person name="Blumberg B."/>
            <person name="Dichmann D.S."/>
            <person name="Dubchak I."/>
            <person name="Amaya E."/>
            <person name="Detter J.C."/>
            <person name="Fletcher R."/>
            <person name="Gerhard D.S."/>
            <person name="Goodstein D."/>
            <person name="Graves T."/>
            <person name="Grigoriev I.V."/>
            <person name="Grimwood J."/>
            <person name="Kawashima T."/>
            <person name="Lindquist E."/>
            <person name="Lucas S.M."/>
            <person name="Mead P.E."/>
            <person name="Mitros T."/>
            <person name="Ogino H."/>
            <person name="Ohta Y."/>
            <person name="Poliakov A.V."/>
            <person name="Pollet N."/>
            <person name="Robert J."/>
            <person name="Salamov A."/>
            <person name="Sater A.K."/>
            <person name="Schmutz J."/>
            <person name="Terry A."/>
            <person name="Vize P.D."/>
            <person name="Warren W.C."/>
            <person name="Wells D."/>
            <person name="Wills A."/>
            <person name="Wilson R.K."/>
            <person name="Zimmerman L.B."/>
            <person name="Zorn A.M."/>
            <person name="Grainger R."/>
            <person name="Grammer T."/>
            <person name="Khokha M.K."/>
            <person name="Richardson P.M."/>
            <person name="Rokhsar D.S."/>
        </authorList>
    </citation>
    <scope>NUCLEOTIDE SEQUENCE [LARGE SCALE GENOMIC DNA]</scope>
    <source>
        <strain evidence="14">Nigerian</strain>
    </source>
</reference>
<dbReference type="Gene3D" id="3.30.1490.220">
    <property type="match status" value="1"/>
</dbReference>
<dbReference type="Ensembl" id="ENSXETT00000011702">
    <property type="protein sequence ID" value="ENSXETP00000011702"/>
    <property type="gene ID" value="ENSXETG00000005334"/>
</dbReference>
<dbReference type="Gene3D" id="3.30.470.20">
    <property type="entry name" value="ATP-grasp fold, B domain"/>
    <property type="match status" value="1"/>
</dbReference>
<evidence type="ECO:0000256" key="9">
    <source>
        <dbReference type="PIRSR" id="PIRSR038186-1"/>
    </source>
</evidence>
<reference evidence="16" key="3">
    <citation type="submission" date="2025-04" db="UniProtKB">
        <authorList>
            <consortium name="RefSeq"/>
        </authorList>
    </citation>
    <scope>IDENTIFICATION</scope>
    <source>
        <strain evidence="16">Nigerian</strain>
        <tissue evidence="16">Liver and blood</tissue>
    </source>
</reference>
<organism evidence="14">
    <name type="scientific">Xenopus tropicalis</name>
    <name type="common">Western clawed frog</name>
    <name type="synonym">Silurana tropicalis</name>
    <dbReference type="NCBI Taxonomy" id="8364"/>
    <lineage>
        <taxon>Eukaryota</taxon>
        <taxon>Metazoa</taxon>
        <taxon>Chordata</taxon>
        <taxon>Craniata</taxon>
        <taxon>Vertebrata</taxon>
        <taxon>Euteleostomi</taxon>
        <taxon>Amphibia</taxon>
        <taxon>Batrachia</taxon>
        <taxon>Anura</taxon>
        <taxon>Pipoidea</taxon>
        <taxon>Pipidae</taxon>
        <taxon>Xenopodinae</taxon>
        <taxon>Xenopus</taxon>
        <taxon>Silurana</taxon>
    </lineage>
</organism>
<dbReference type="GO" id="GO:0047325">
    <property type="term" value="F:inositol-3,4,5,6-tetrakisphosphate 1-kinase activity"/>
    <property type="evidence" value="ECO:0000318"/>
    <property type="project" value="GO_Central"/>
</dbReference>
<feature type="binding site" evidence="9">
    <location>
        <position position="298"/>
    </location>
    <ligand>
        <name>1D-myo-inositol 1,3,4-trisphosphate</name>
        <dbReference type="ChEBI" id="CHEBI:58414"/>
    </ligand>
</feature>
<gene>
    <name evidence="17" type="primary">XB5961849</name>
    <name evidence="16" type="synonym">LOC100144987</name>
    <name evidence="14" type="synonym">XB5961849 [provisional:itpk1]</name>
</gene>
<dbReference type="Proteomes" id="UP000008143">
    <property type="component" value="Chromosome 8"/>
</dbReference>
<dbReference type="GO" id="GO:0032957">
    <property type="term" value="P:inositol trisphosphate metabolic process"/>
    <property type="evidence" value="ECO:0007669"/>
    <property type="project" value="InterPro"/>
</dbReference>
<dbReference type="GO" id="GO:0005524">
    <property type="term" value="F:ATP binding"/>
    <property type="evidence" value="ECO:0007669"/>
    <property type="project" value="UniProtKB-KW"/>
</dbReference>
<dbReference type="Gene3D" id="3.40.50.11370">
    <property type="match status" value="1"/>
</dbReference>
<dbReference type="GO" id="GO:0052725">
    <property type="term" value="F:inositol-1,3,4-trisphosphate 6-kinase activity"/>
    <property type="evidence" value="ECO:0000318"/>
    <property type="project" value="GO_Central"/>
</dbReference>
<feature type="binding site" evidence="9">
    <location>
        <position position="59"/>
    </location>
    <ligand>
        <name>1D-myo-inositol 1,3,4-trisphosphate</name>
        <dbReference type="ChEBI" id="CHEBI:58414"/>
    </ligand>
</feature>
<feature type="binding site" evidence="10">
    <location>
        <position position="294"/>
    </location>
    <ligand>
        <name>Mg(2+)</name>
        <dbReference type="ChEBI" id="CHEBI:18420"/>
        <label>2</label>
    </ligand>
</feature>
<dbReference type="PIRSF" id="PIRSF038186">
    <property type="entry name" value="ITPK"/>
    <property type="match status" value="1"/>
</dbReference>
<feature type="binding site" evidence="9">
    <location>
        <position position="197"/>
    </location>
    <ligand>
        <name>1D-myo-inositol 1,3,4-trisphosphate</name>
        <dbReference type="ChEBI" id="CHEBI:58414"/>
    </ligand>
</feature>
<dbReference type="OrthoDB" id="25308at2759"/>
<keyword evidence="7 8" id="KW-0460">Magnesium</keyword>